<reference evidence="2 3" key="1">
    <citation type="submission" date="2015-09" db="EMBL/GenBank/DDBJ databases">
        <authorList>
            <person name="Jackson K.R."/>
            <person name="Lunt B.L."/>
            <person name="Fisher J.N.B."/>
            <person name="Gardner A.V."/>
            <person name="Bailey M.E."/>
            <person name="Deus L.M."/>
            <person name="Earl A.S."/>
            <person name="Gibby P.D."/>
            <person name="Hartmann K.A."/>
            <person name="Liu J.E."/>
            <person name="Manci A.M."/>
            <person name="Nielsen D.A."/>
            <person name="Solomon M.B."/>
            <person name="Breakwell D.P."/>
            <person name="Burnett S.H."/>
            <person name="Grose J.H."/>
        </authorList>
    </citation>
    <scope>NUCLEOTIDE SEQUENCE [LARGE SCALE GENOMIC DNA]</scope>
    <source>
        <strain evidence="2 3">CECT 7799</strain>
    </source>
</reference>
<evidence type="ECO:0000259" key="1">
    <source>
        <dbReference type="Pfam" id="PF00534"/>
    </source>
</evidence>
<dbReference type="RefSeq" id="WP_055662203.1">
    <property type="nucleotide sequence ID" value="NZ_CYPR01000027.1"/>
</dbReference>
<dbReference type="STRING" id="313367.JSE7799_00511"/>
<dbReference type="Pfam" id="PF00534">
    <property type="entry name" value="Glycos_transf_1"/>
    <property type="match status" value="1"/>
</dbReference>
<name>A0A0M7B7L2_9RHOB</name>
<dbReference type="EMBL" id="CYPR01000027">
    <property type="protein sequence ID" value="CUH20417.1"/>
    <property type="molecule type" value="Genomic_DNA"/>
</dbReference>
<keyword evidence="3" id="KW-1185">Reference proteome</keyword>
<evidence type="ECO:0000313" key="3">
    <source>
        <dbReference type="Proteomes" id="UP000049455"/>
    </source>
</evidence>
<protein>
    <submittedName>
        <fullName evidence="2">N-acetyl-alpha-D-glucosaminyl L-malate synthase BshA</fullName>
    </submittedName>
</protein>
<organism evidence="2 3">
    <name type="scientific">Jannaschia seosinensis</name>
    <dbReference type="NCBI Taxonomy" id="313367"/>
    <lineage>
        <taxon>Bacteria</taxon>
        <taxon>Pseudomonadati</taxon>
        <taxon>Pseudomonadota</taxon>
        <taxon>Alphaproteobacteria</taxon>
        <taxon>Rhodobacterales</taxon>
        <taxon>Roseobacteraceae</taxon>
        <taxon>Jannaschia</taxon>
    </lineage>
</organism>
<feature type="domain" description="Glycosyl transferase family 1" evidence="1">
    <location>
        <begin position="12"/>
        <end position="130"/>
    </location>
</feature>
<dbReference type="AlphaFoldDB" id="A0A0M7B7L2"/>
<sequence length="161" mass="17803">MLIHIKQPDNPLIGDGPERARLEALVAELDLGARVRFLGERAYGSALIGDLADYDGLLFTPLSEDTPRMIFDGYAAGLPLIGFDIPYVRERATEEHACVPLPFEDISGSADILGKLTRDRPRLASLARAAHHAAAENASDVWYRRRADWTIEAHERRIATA</sequence>
<dbReference type="Proteomes" id="UP000049455">
    <property type="component" value="Unassembled WGS sequence"/>
</dbReference>
<dbReference type="InterPro" id="IPR001296">
    <property type="entry name" value="Glyco_trans_1"/>
</dbReference>
<accession>A0A0M7B7L2</accession>
<proteinExistence type="predicted"/>
<evidence type="ECO:0000313" key="2">
    <source>
        <dbReference type="EMBL" id="CUH20417.1"/>
    </source>
</evidence>
<gene>
    <name evidence="2" type="ORF">JSE7799_00511</name>
</gene>
<dbReference type="SUPFAM" id="SSF53756">
    <property type="entry name" value="UDP-Glycosyltransferase/glycogen phosphorylase"/>
    <property type="match status" value="1"/>
</dbReference>
<dbReference type="OrthoDB" id="5443996at2"/>
<dbReference type="Gene3D" id="3.40.50.2000">
    <property type="entry name" value="Glycogen Phosphorylase B"/>
    <property type="match status" value="1"/>
</dbReference>